<dbReference type="InterPro" id="IPR026325">
    <property type="entry name" value="DUF932"/>
</dbReference>
<comment type="caution">
    <text evidence="1">The sequence shown here is derived from an EMBL/GenBank/DDBJ whole genome shotgun (WGS) entry which is preliminary data.</text>
</comment>
<dbReference type="InterPro" id="IPR017686">
    <property type="entry name" value="Phg/plasmid-like_prot"/>
</dbReference>
<dbReference type="NCBIfam" id="TIGR03299">
    <property type="entry name" value="LGT_TIGR03299"/>
    <property type="match status" value="1"/>
</dbReference>
<evidence type="ECO:0000313" key="2">
    <source>
        <dbReference type="Proteomes" id="UP000078486"/>
    </source>
</evidence>
<organism evidence="1 2">
    <name type="scientific">Termitidicoccus mucosus</name>
    <dbReference type="NCBI Taxonomy" id="1184151"/>
    <lineage>
        <taxon>Bacteria</taxon>
        <taxon>Pseudomonadati</taxon>
        <taxon>Verrucomicrobiota</taxon>
        <taxon>Opitutia</taxon>
        <taxon>Opitutales</taxon>
        <taxon>Opitutaceae</taxon>
        <taxon>Termitidicoccus</taxon>
    </lineage>
</organism>
<evidence type="ECO:0000313" key="1">
    <source>
        <dbReference type="EMBL" id="OAM91615.1"/>
    </source>
</evidence>
<dbReference type="AlphaFoldDB" id="A0A178IQF6"/>
<protein>
    <recommendedName>
        <fullName evidence="3">Phage/plasmid-like protein TIGR03299</fullName>
    </recommendedName>
</protein>
<keyword evidence="2" id="KW-1185">Reference proteome</keyword>
<name>A0A178IQF6_9BACT</name>
<reference evidence="1 2" key="1">
    <citation type="submission" date="2016-01" db="EMBL/GenBank/DDBJ databases">
        <title>High potential of lignocellulose degradation of a new Verrucomicrobia species.</title>
        <authorList>
            <person name="Wang Y."/>
            <person name="Shi Y."/>
            <person name="Qiu Z."/>
            <person name="Liu S."/>
            <person name="Yang H."/>
        </authorList>
    </citation>
    <scope>NUCLEOTIDE SEQUENCE [LARGE SCALE GENOMIC DNA]</scope>
    <source>
        <strain evidence="1 2">TSB47</strain>
    </source>
</reference>
<accession>A0A178IQF6</accession>
<dbReference type="EMBL" id="LRRQ01000018">
    <property type="protein sequence ID" value="OAM91615.1"/>
    <property type="molecule type" value="Genomic_DNA"/>
</dbReference>
<dbReference type="RefSeq" id="WP_068768631.1">
    <property type="nucleotide sequence ID" value="NZ_CP109796.1"/>
</dbReference>
<proteinExistence type="predicted"/>
<evidence type="ECO:0008006" key="3">
    <source>
        <dbReference type="Google" id="ProtNLM"/>
    </source>
</evidence>
<sequence length="314" mass="34714">MTSTDHMVSGSNKTPWHGLGTVLPGNLTFFEALIAARLNWNVIQEPVFDGDMRQIKTHQLNRREDTRDVLGIVRKDWEPLQNEQLLEIAEALAQLDDTEFKPVIETAGSLQGGRTVWALVKIGERQFANSGHHTYLLLSNGHDGARGIRGTLTDTRVVCANTLRTAETASSQLFVTHVKGVTQRLSAAIHTLGWANRMTNSTFAIYEALAVAPVSVDNARAGYQRLVGDPKKETLTGKQKNTVDKMLELFRHGNGNEGKTAFDFLNGVTDWQDHHYNYRNTEGKAERRFLDTTTGAGAAFKVQAFQAAKQLAGV</sequence>
<gene>
    <name evidence="1" type="ORF">AW736_02115</name>
</gene>
<dbReference type="Proteomes" id="UP000078486">
    <property type="component" value="Unassembled WGS sequence"/>
</dbReference>
<dbReference type="STRING" id="1184151.AW736_02115"/>
<dbReference type="Pfam" id="PF06067">
    <property type="entry name" value="DUF932"/>
    <property type="match status" value="1"/>
</dbReference>